<dbReference type="InterPro" id="IPR013094">
    <property type="entry name" value="AB_hydrolase_3"/>
</dbReference>
<name>A0A1B7K8D1_9ENTR</name>
<evidence type="ECO:0000259" key="2">
    <source>
        <dbReference type="Pfam" id="PF07859"/>
    </source>
</evidence>
<feature type="domain" description="Alpha/beta hydrolase fold-3" evidence="2">
    <location>
        <begin position="83"/>
        <end position="301"/>
    </location>
</feature>
<dbReference type="InterPro" id="IPR050300">
    <property type="entry name" value="GDXG_lipolytic_enzyme"/>
</dbReference>
<dbReference type="SUPFAM" id="SSF53474">
    <property type="entry name" value="alpha/beta-Hydrolases"/>
    <property type="match status" value="1"/>
</dbReference>
<proteinExistence type="predicted"/>
<dbReference type="GO" id="GO:0016787">
    <property type="term" value="F:hydrolase activity"/>
    <property type="evidence" value="ECO:0007669"/>
    <property type="project" value="UniProtKB-KW"/>
</dbReference>
<evidence type="ECO:0000313" key="3">
    <source>
        <dbReference type="EMBL" id="OAT56401.1"/>
    </source>
</evidence>
<dbReference type="Gene3D" id="3.40.50.1820">
    <property type="entry name" value="alpha/beta hydrolase"/>
    <property type="match status" value="1"/>
</dbReference>
<dbReference type="EMBL" id="LXEU01000002">
    <property type="protein sequence ID" value="OAT56401.1"/>
    <property type="molecule type" value="Genomic_DNA"/>
</dbReference>
<protein>
    <submittedName>
        <fullName evidence="3">Esterase/lipase</fullName>
        <ecNumber evidence="3">3.-.-.-</ecNumber>
    </submittedName>
</protein>
<dbReference type="Pfam" id="PF07859">
    <property type="entry name" value="Abhydrolase_3"/>
    <property type="match status" value="1"/>
</dbReference>
<gene>
    <name evidence="3" type="ORF">M989_00046</name>
</gene>
<dbReference type="PANTHER" id="PTHR48081:SF8">
    <property type="entry name" value="ALPHA_BETA HYDROLASE FOLD-3 DOMAIN-CONTAINING PROTEIN-RELATED"/>
    <property type="match status" value="1"/>
</dbReference>
<sequence>MNDYVQYTAQAGALDPQAVDELQAMAQGAGHEVPDLLALRDGMGWPARDIHTRRMTIRNQIIDGHVNVRIYRCDEDKSPTPAILFLHGGGFFGGSLDNVEYPCRALADLGALTVVSVDYALAPERPYPAALLDCYAALRWLHLHADECGVDPQRIVVAGDSAGGNLSLVTALLDVTLGTYYLSRVVGYYPATTLVPDAELIDTARYPATEDKTLIDGYLNGFYASMGQVAQWYAGKTDCRHPFISPLYADPALLAALPPVLLCCGEFDPLRLQVDAFANQARRAGVDVTSVRYCGMVHAFMDKVGVLVQAEALLRDTVAFIRGEPWVQR</sequence>
<accession>A0A1B7K8D1</accession>
<dbReference type="PANTHER" id="PTHR48081">
    <property type="entry name" value="AB HYDROLASE SUPERFAMILY PROTEIN C4A8.06C"/>
    <property type="match status" value="1"/>
</dbReference>
<dbReference type="EC" id="3.-.-.-" evidence="3"/>
<dbReference type="PATRIC" id="fig|1354264.4.peg.48"/>
<keyword evidence="4" id="KW-1185">Reference proteome</keyword>
<organism evidence="3 4">
    <name type="scientific">Kluyvera georgiana ATCC 51603</name>
    <dbReference type="NCBI Taxonomy" id="1354264"/>
    <lineage>
        <taxon>Bacteria</taxon>
        <taxon>Pseudomonadati</taxon>
        <taxon>Pseudomonadota</taxon>
        <taxon>Gammaproteobacteria</taxon>
        <taxon>Enterobacterales</taxon>
        <taxon>Enterobacteriaceae</taxon>
        <taxon>Kluyvera</taxon>
    </lineage>
</organism>
<comment type="caution">
    <text evidence="3">The sequence shown here is derived from an EMBL/GenBank/DDBJ whole genome shotgun (WGS) entry which is preliminary data.</text>
</comment>
<dbReference type="Proteomes" id="UP000078386">
    <property type="component" value="Unassembled WGS sequence"/>
</dbReference>
<reference evidence="3 4" key="1">
    <citation type="submission" date="2016-04" db="EMBL/GenBank/DDBJ databases">
        <title>ATOL: Assembling a taxonomically balanced genome-scale reconstruction of the evolutionary history of the Enterobacteriaceae.</title>
        <authorList>
            <person name="Plunkett G.III."/>
            <person name="Neeno-Eckwall E.C."/>
            <person name="Glasner J.D."/>
            <person name="Perna N.T."/>
        </authorList>
    </citation>
    <scope>NUCLEOTIDE SEQUENCE [LARGE SCALE GENOMIC DNA]</scope>
    <source>
        <strain evidence="3 4">ATCC 51603</strain>
    </source>
</reference>
<dbReference type="InterPro" id="IPR029058">
    <property type="entry name" value="AB_hydrolase_fold"/>
</dbReference>
<evidence type="ECO:0000313" key="4">
    <source>
        <dbReference type="Proteomes" id="UP000078386"/>
    </source>
</evidence>
<evidence type="ECO:0000256" key="1">
    <source>
        <dbReference type="ARBA" id="ARBA00022801"/>
    </source>
</evidence>
<dbReference type="RefSeq" id="WP_064540387.1">
    <property type="nucleotide sequence ID" value="NZ_LXEU01000002.1"/>
</dbReference>
<keyword evidence="1 3" id="KW-0378">Hydrolase</keyword>
<dbReference type="AlphaFoldDB" id="A0A1B7K8D1"/>